<dbReference type="KEGG" id="vgo:GJW-30_1_03467"/>
<dbReference type="GO" id="GO:0032259">
    <property type="term" value="P:methylation"/>
    <property type="evidence" value="ECO:0007669"/>
    <property type="project" value="UniProtKB-KW"/>
</dbReference>
<evidence type="ECO:0000313" key="10">
    <source>
        <dbReference type="EMBL" id="BAT60917.1"/>
    </source>
</evidence>
<dbReference type="NCBIfam" id="TIGR00589">
    <property type="entry name" value="ogt"/>
    <property type="match status" value="1"/>
</dbReference>
<dbReference type="InterPro" id="IPR036388">
    <property type="entry name" value="WH-like_DNA-bd_sf"/>
</dbReference>
<dbReference type="RefSeq" id="WP_096357536.1">
    <property type="nucleotide sequence ID" value="NZ_AP014946.1"/>
</dbReference>
<dbReference type="Pfam" id="PF01035">
    <property type="entry name" value="DNA_binding_1"/>
    <property type="match status" value="1"/>
</dbReference>
<dbReference type="Gene3D" id="3.30.160.70">
    <property type="entry name" value="Methylated DNA-protein cysteine methyltransferase domain"/>
    <property type="match status" value="1"/>
</dbReference>
<keyword evidence="6" id="KW-0227">DNA damage</keyword>
<dbReference type="GO" id="GO:0006281">
    <property type="term" value="P:DNA repair"/>
    <property type="evidence" value="ECO:0007669"/>
    <property type="project" value="UniProtKB-KW"/>
</dbReference>
<dbReference type="OrthoDB" id="9802228at2"/>
<comment type="similarity">
    <text evidence="2">Belongs to the MGMT family.</text>
</comment>
<evidence type="ECO:0000256" key="2">
    <source>
        <dbReference type="ARBA" id="ARBA00008711"/>
    </source>
</evidence>
<dbReference type="InterPro" id="IPR036217">
    <property type="entry name" value="MethylDNA_cys_MeTrfase_DNAb"/>
</dbReference>
<dbReference type="InterPro" id="IPR001497">
    <property type="entry name" value="MethylDNA_cys_MeTrfase_AS"/>
</dbReference>
<evidence type="ECO:0000313" key="11">
    <source>
        <dbReference type="Proteomes" id="UP000236884"/>
    </source>
</evidence>
<evidence type="ECO:0000256" key="3">
    <source>
        <dbReference type="ARBA" id="ARBA00011918"/>
    </source>
</evidence>
<dbReference type="PANTHER" id="PTHR10815">
    <property type="entry name" value="METHYLATED-DNA--PROTEIN-CYSTEINE METHYLTRANSFERASE"/>
    <property type="match status" value="1"/>
</dbReference>
<evidence type="ECO:0000256" key="4">
    <source>
        <dbReference type="ARBA" id="ARBA00022603"/>
    </source>
</evidence>
<dbReference type="SUPFAM" id="SSF53155">
    <property type="entry name" value="Methylated DNA-protein cysteine methyltransferase domain"/>
    <property type="match status" value="1"/>
</dbReference>
<comment type="catalytic activity">
    <reaction evidence="8">
        <text>a 6-O-methyl-2'-deoxyguanosine in DNA + L-cysteinyl-[protein] = S-methyl-L-cysteinyl-[protein] + a 2'-deoxyguanosine in DNA</text>
        <dbReference type="Rhea" id="RHEA:24000"/>
        <dbReference type="Rhea" id="RHEA-COMP:10131"/>
        <dbReference type="Rhea" id="RHEA-COMP:10132"/>
        <dbReference type="Rhea" id="RHEA-COMP:11367"/>
        <dbReference type="Rhea" id="RHEA-COMP:11368"/>
        <dbReference type="ChEBI" id="CHEBI:29950"/>
        <dbReference type="ChEBI" id="CHEBI:82612"/>
        <dbReference type="ChEBI" id="CHEBI:85445"/>
        <dbReference type="ChEBI" id="CHEBI:85448"/>
        <dbReference type="EC" id="2.1.1.63"/>
    </reaction>
</comment>
<dbReference type="InterPro" id="IPR036631">
    <property type="entry name" value="MGMT_N_sf"/>
</dbReference>
<evidence type="ECO:0000256" key="6">
    <source>
        <dbReference type="ARBA" id="ARBA00022763"/>
    </source>
</evidence>
<dbReference type="FunFam" id="1.10.10.10:FF:000214">
    <property type="entry name" value="Methylated-DNA--protein-cysteine methyltransferase"/>
    <property type="match status" value="1"/>
</dbReference>
<evidence type="ECO:0000256" key="7">
    <source>
        <dbReference type="ARBA" id="ARBA00023204"/>
    </source>
</evidence>
<dbReference type="EC" id="2.1.1.63" evidence="3"/>
<evidence type="ECO:0000259" key="9">
    <source>
        <dbReference type="Pfam" id="PF01035"/>
    </source>
</evidence>
<dbReference type="Proteomes" id="UP000236884">
    <property type="component" value="Chromosome"/>
</dbReference>
<comment type="catalytic activity">
    <reaction evidence="1">
        <text>a 4-O-methyl-thymidine in DNA + L-cysteinyl-[protein] = a thymidine in DNA + S-methyl-L-cysteinyl-[protein]</text>
        <dbReference type="Rhea" id="RHEA:53428"/>
        <dbReference type="Rhea" id="RHEA-COMP:10131"/>
        <dbReference type="Rhea" id="RHEA-COMP:10132"/>
        <dbReference type="Rhea" id="RHEA-COMP:13555"/>
        <dbReference type="Rhea" id="RHEA-COMP:13556"/>
        <dbReference type="ChEBI" id="CHEBI:29950"/>
        <dbReference type="ChEBI" id="CHEBI:82612"/>
        <dbReference type="ChEBI" id="CHEBI:137386"/>
        <dbReference type="ChEBI" id="CHEBI:137387"/>
        <dbReference type="EC" id="2.1.1.63"/>
    </reaction>
</comment>
<keyword evidence="11" id="KW-1185">Reference proteome</keyword>
<evidence type="ECO:0000256" key="8">
    <source>
        <dbReference type="ARBA" id="ARBA00049348"/>
    </source>
</evidence>
<dbReference type="GO" id="GO:0003908">
    <property type="term" value="F:methylated-DNA-[protein]-cysteine S-methyltransferase activity"/>
    <property type="evidence" value="ECO:0007669"/>
    <property type="project" value="UniProtKB-EC"/>
</dbReference>
<sequence length="182" mass="19580">MQTGHYTIVETAIGACGLAWMGERITRFRLPEHDRAVTERRLQSRTGADAPSEPSPAIARTISKLQRYFEGERIAFDEAEIALPRVSEFFERVYAEARALPWGETATYGEIARRAGVADGAQAVGQAMGSNPLPIIIPCHRVLAAGAKLGGFSAYGGVVTKQKLLAMEGVHFDGGQPSLPGL</sequence>
<evidence type="ECO:0000256" key="5">
    <source>
        <dbReference type="ARBA" id="ARBA00022679"/>
    </source>
</evidence>
<dbReference type="PROSITE" id="PS00374">
    <property type="entry name" value="MGMT"/>
    <property type="match status" value="1"/>
</dbReference>
<dbReference type="AlphaFoldDB" id="A0A0S3PY99"/>
<proteinExistence type="inferred from homology"/>
<organism evidence="10 11">
    <name type="scientific">Variibacter gotjawalensis</name>
    <dbReference type="NCBI Taxonomy" id="1333996"/>
    <lineage>
        <taxon>Bacteria</taxon>
        <taxon>Pseudomonadati</taxon>
        <taxon>Pseudomonadota</taxon>
        <taxon>Alphaproteobacteria</taxon>
        <taxon>Hyphomicrobiales</taxon>
        <taxon>Nitrobacteraceae</taxon>
        <taxon>Variibacter</taxon>
    </lineage>
</organism>
<keyword evidence="7" id="KW-0234">DNA repair</keyword>
<dbReference type="SUPFAM" id="SSF46767">
    <property type="entry name" value="Methylated DNA-protein cysteine methyltransferase, C-terminal domain"/>
    <property type="match status" value="1"/>
</dbReference>
<feature type="domain" description="Methylated-DNA-[protein]-cysteine S-methyltransferase DNA binding" evidence="9">
    <location>
        <begin position="88"/>
        <end position="170"/>
    </location>
</feature>
<dbReference type="EMBL" id="AP014946">
    <property type="protein sequence ID" value="BAT60917.1"/>
    <property type="molecule type" value="Genomic_DNA"/>
</dbReference>
<accession>A0A0S3PY99</accession>
<protein>
    <recommendedName>
        <fullName evidence="3">methylated-DNA--[protein]-cysteine S-methyltransferase</fullName>
        <ecNumber evidence="3">2.1.1.63</ecNumber>
    </recommendedName>
</protein>
<keyword evidence="4 10" id="KW-0489">Methyltransferase</keyword>
<name>A0A0S3PY99_9BRAD</name>
<gene>
    <name evidence="10" type="primary">ogt</name>
    <name evidence="10" type="ORF">GJW-30_1_03467</name>
</gene>
<keyword evidence="5 10" id="KW-0808">Transferase</keyword>
<dbReference type="InterPro" id="IPR014048">
    <property type="entry name" value="MethylDNA_cys_MeTrfase_DNA-bd"/>
</dbReference>
<reference evidence="10 11" key="1">
    <citation type="submission" date="2015-08" db="EMBL/GenBank/DDBJ databases">
        <title>Investigation of the bacterial diversity of lava forest soil.</title>
        <authorList>
            <person name="Lee J.S."/>
        </authorList>
    </citation>
    <scope>NUCLEOTIDE SEQUENCE [LARGE SCALE GENOMIC DNA]</scope>
    <source>
        <strain evidence="10 11">GJW-30</strain>
    </source>
</reference>
<dbReference type="PANTHER" id="PTHR10815:SF5">
    <property type="entry name" value="METHYLATED-DNA--PROTEIN-CYSTEINE METHYLTRANSFERASE"/>
    <property type="match status" value="1"/>
</dbReference>
<dbReference type="CDD" id="cd06445">
    <property type="entry name" value="ATase"/>
    <property type="match status" value="1"/>
</dbReference>
<dbReference type="Gene3D" id="1.10.10.10">
    <property type="entry name" value="Winged helix-like DNA-binding domain superfamily/Winged helix DNA-binding domain"/>
    <property type="match status" value="1"/>
</dbReference>
<evidence type="ECO:0000256" key="1">
    <source>
        <dbReference type="ARBA" id="ARBA00001286"/>
    </source>
</evidence>